<reference evidence="1 2" key="1">
    <citation type="journal article" date="2018" name="Front. Plant Sci.">
        <title>Red Clover (Trifolium pratense) and Zigzag Clover (T. medium) - A Picture of Genomic Similarities and Differences.</title>
        <authorList>
            <person name="Dluhosova J."/>
            <person name="Istvanek J."/>
            <person name="Nedelnik J."/>
            <person name="Repkova J."/>
        </authorList>
    </citation>
    <scope>NUCLEOTIDE SEQUENCE [LARGE SCALE GENOMIC DNA]</scope>
    <source>
        <strain evidence="2">cv. 10/8</strain>
        <tissue evidence="1">Leaf</tissue>
    </source>
</reference>
<organism evidence="1 2">
    <name type="scientific">Trifolium medium</name>
    <dbReference type="NCBI Taxonomy" id="97028"/>
    <lineage>
        <taxon>Eukaryota</taxon>
        <taxon>Viridiplantae</taxon>
        <taxon>Streptophyta</taxon>
        <taxon>Embryophyta</taxon>
        <taxon>Tracheophyta</taxon>
        <taxon>Spermatophyta</taxon>
        <taxon>Magnoliopsida</taxon>
        <taxon>eudicotyledons</taxon>
        <taxon>Gunneridae</taxon>
        <taxon>Pentapetalae</taxon>
        <taxon>rosids</taxon>
        <taxon>fabids</taxon>
        <taxon>Fabales</taxon>
        <taxon>Fabaceae</taxon>
        <taxon>Papilionoideae</taxon>
        <taxon>50 kb inversion clade</taxon>
        <taxon>NPAAA clade</taxon>
        <taxon>Hologalegina</taxon>
        <taxon>IRL clade</taxon>
        <taxon>Trifolieae</taxon>
        <taxon>Trifolium</taxon>
    </lineage>
</organism>
<comment type="caution">
    <text evidence="1">The sequence shown here is derived from an EMBL/GenBank/DDBJ whole genome shotgun (WGS) entry which is preliminary data.</text>
</comment>
<sequence length="39" mass="4445">MAMPSTAHLKMKFCDEKNGALPIKADKTIAREYHQQANR</sequence>
<evidence type="ECO:0000313" key="1">
    <source>
        <dbReference type="EMBL" id="MCI17476.1"/>
    </source>
</evidence>
<protein>
    <submittedName>
        <fullName evidence="1">Uncharacterized protein</fullName>
    </submittedName>
</protein>
<keyword evidence="2" id="KW-1185">Reference proteome</keyword>
<evidence type="ECO:0000313" key="2">
    <source>
        <dbReference type="Proteomes" id="UP000265520"/>
    </source>
</evidence>
<accession>A0A392Q1N1</accession>
<dbReference type="AlphaFoldDB" id="A0A392Q1N1"/>
<feature type="non-terminal residue" evidence="1">
    <location>
        <position position="39"/>
    </location>
</feature>
<proteinExistence type="predicted"/>
<name>A0A392Q1N1_9FABA</name>
<dbReference type="Proteomes" id="UP000265520">
    <property type="component" value="Unassembled WGS sequence"/>
</dbReference>
<dbReference type="EMBL" id="LXQA010105628">
    <property type="protein sequence ID" value="MCI17476.1"/>
    <property type="molecule type" value="Genomic_DNA"/>
</dbReference>